<protein>
    <recommendedName>
        <fullName evidence="3">Pilus assembly protein PilM</fullName>
    </recommendedName>
</protein>
<dbReference type="InterPro" id="IPR005883">
    <property type="entry name" value="PilM"/>
</dbReference>
<dbReference type="Gene3D" id="3.30.420.40">
    <property type="match status" value="2"/>
</dbReference>
<dbReference type="AlphaFoldDB" id="A0A235B1P8"/>
<keyword evidence="2" id="KW-1185">Reference proteome</keyword>
<dbReference type="Pfam" id="PF11104">
    <property type="entry name" value="PilM_2"/>
    <property type="match status" value="1"/>
</dbReference>
<evidence type="ECO:0000313" key="2">
    <source>
        <dbReference type="Proteomes" id="UP000215459"/>
    </source>
</evidence>
<name>A0A235B1P8_9BACL</name>
<dbReference type="OrthoDB" id="2987556at2"/>
<organism evidence="1 2">
    <name type="scientific">Paludifilum halophilum</name>
    <dbReference type="NCBI Taxonomy" id="1642702"/>
    <lineage>
        <taxon>Bacteria</taxon>
        <taxon>Bacillati</taxon>
        <taxon>Bacillota</taxon>
        <taxon>Bacilli</taxon>
        <taxon>Bacillales</taxon>
        <taxon>Thermoactinomycetaceae</taxon>
        <taxon>Paludifilum</taxon>
    </lineage>
</organism>
<proteinExistence type="predicted"/>
<dbReference type="Gene3D" id="3.30.1490.300">
    <property type="match status" value="1"/>
</dbReference>
<comment type="caution">
    <text evidence="1">The sequence shown here is derived from an EMBL/GenBank/DDBJ whole genome shotgun (WGS) entry which is preliminary data.</text>
</comment>
<reference evidence="1 2" key="1">
    <citation type="submission" date="2017-07" db="EMBL/GenBank/DDBJ databases">
        <title>The genome sequence of Paludifilum halophilum highlights mechanisms for microbial adaptation to high salt environemnts.</title>
        <authorList>
            <person name="Belbahri L."/>
        </authorList>
    </citation>
    <scope>NUCLEOTIDE SEQUENCE [LARGE SCALE GENOMIC DNA]</scope>
    <source>
        <strain evidence="1 2">DSM 102817</strain>
    </source>
</reference>
<accession>A0A235B1P8</accession>
<evidence type="ECO:0000313" key="1">
    <source>
        <dbReference type="EMBL" id="OYD06204.1"/>
    </source>
</evidence>
<evidence type="ECO:0008006" key="3">
    <source>
        <dbReference type="Google" id="ProtNLM"/>
    </source>
</evidence>
<dbReference type="EMBL" id="NOWF01000016">
    <property type="protein sequence ID" value="OYD06204.1"/>
    <property type="molecule type" value="Genomic_DNA"/>
</dbReference>
<sequence length="347" mass="40054">MRAGLFKEKSNMSLIRRYALGMELTDSMFKLVEVKKGIRRPRLTQYVVHPLLPVWMGEEMQVEADELIQSICDALVGRDLHTRRVHLTLSNRQIVTGIWYTPEMRKQRMRRWIEKKVLPEWELPFDDPLFDFEYVGHVWQDGDRQEVMVAAASRRYVEERVELVRWCGLEPVSVDLTAASLNRWVDYSEKDVTLYKPVFLHISRDKVDVSLFHYGVLQGCTVIDLPMNRFLNGMPDRISVDPLTPLLREEEQIHAYGNALLEALRGDETDWIRTEVWKPSRVWVLTGEGAELNRLEKWLKERDVPSVRTGAGPQEMMSEELQLKASRWLGASLSAPLGAALAGVGNP</sequence>
<gene>
    <name evidence="1" type="ORF">CHM34_17580</name>
</gene>
<dbReference type="Proteomes" id="UP000215459">
    <property type="component" value="Unassembled WGS sequence"/>
</dbReference>